<feature type="region of interest" description="Disordered" evidence="2">
    <location>
        <begin position="157"/>
        <end position="187"/>
    </location>
</feature>
<feature type="compositionally biased region" description="Basic and acidic residues" evidence="2">
    <location>
        <begin position="176"/>
        <end position="187"/>
    </location>
</feature>
<dbReference type="Proteomes" id="UP001324427">
    <property type="component" value="Unassembled WGS sequence"/>
</dbReference>
<feature type="compositionally biased region" description="Basic and acidic residues" evidence="2">
    <location>
        <begin position="330"/>
        <end position="344"/>
    </location>
</feature>
<evidence type="ECO:0000313" key="4">
    <source>
        <dbReference type="Proteomes" id="UP001324427"/>
    </source>
</evidence>
<proteinExistence type="inferred from homology"/>
<evidence type="ECO:0000256" key="2">
    <source>
        <dbReference type="SAM" id="MobiDB-lite"/>
    </source>
</evidence>
<reference evidence="3 4" key="1">
    <citation type="submission" date="2021-11" db="EMBL/GenBank/DDBJ databases">
        <title>Black yeast isolated from Biological Soil Crust.</title>
        <authorList>
            <person name="Kurbessoian T."/>
        </authorList>
    </citation>
    <scope>NUCLEOTIDE SEQUENCE [LARGE SCALE GENOMIC DNA]</scope>
    <source>
        <strain evidence="3 4">CCFEE 5522</strain>
    </source>
</reference>
<comment type="caution">
    <text evidence="3">The sequence shown here is derived from an EMBL/GenBank/DDBJ whole genome shotgun (WGS) entry which is preliminary data.</text>
</comment>
<evidence type="ECO:0000313" key="3">
    <source>
        <dbReference type="EMBL" id="KAK4543694.1"/>
    </source>
</evidence>
<dbReference type="InterPro" id="IPR043141">
    <property type="entry name" value="Ribosomal_uL10-like_sf"/>
</dbReference>
<keyword evidence="4" id="KW-1185">Reference proteome</keyword>
<dbReference type="PANTHER" id="PTHR11560">
    <property type="entry name" value="39S RIBOSOMAL PROTEIN L10, MITOCHONDRIAL"/>
    <property type="match status" value="1"/>
</dbReference>
<name>A0AAV9JEN9_9PEZI</name>
<gene>
    <name evidence="3" type="ORF">LTR36_005339</name>
</gene>
<dbReference type="Gene3D" id="3.30.70.1730">
    <property type="match status" value="1"/>
</dbReference>
<comment type="similarity">
    <text evidence="1">Belongs to the universal ribosomal protein uL10 family.</text>
</comment>
<evidence type="ECO:0000256" key="1">
    <source>
        <dbReference type="ARBA" id="ARBA00008889"/>
    </source>
</evidence>
<protein>
    <submittedName>
        <fullName evidence="3">Uncharacterized protein</fullName>
    </submittedName>
</protein>
<dbReference type="InterPro" id="IPR047865">
    <property type="entry name" value="Ribosomal_uL10_bac_type"/>
</dbReference>
<accession>A0AAV9JEN9</accession>
<feature type="compositionally biased region" description="Polar residues" evidence="2">
    <location>
        <begin position="159"/>
        <end position="175"/>
    </location>
</feature>
<dbReference type="SUPFAM" id="SSF160369">
    <property type="entry name" value="Ribosomal protein L10-like"/>
    <property type="match status" value="1"/>
</dbReference>
<dbReference type="EMBL" id="JAVFHQ010000030">
    <property type="protein sequence ID" value="KAK4543694.1"/>
    <property type="molecule type" value="Genomic_DNA"/>
</dbReference>
<feature type="region of interest" description="Disordered" evidence="2">
    <location>
        <begin position="330"/>
        <end position="355"/>
    </location>
</feature>
<sequence>MPPRLRLPPSQLRPARPRTQYVCWQCRHASLASATTPAPPLEQTIAAAPPIARYPPTQPPSYKPPEFRKSQLHRQYQSTLRSSPLILLFQHNNLKATEWSGIRRELSAALRKVDDDLAKNAGDNAYVGNGMKLQIVQTGIFASALKVVEFWDPNFEPEASTTHPTDPTTASSTSVEDTKPAARDPGFRHGLSAQAYQAATKNKALKHGLEPLLSGPLALLTFPDVSPQHLKAALSILSPGPDFPAPKRRVNPGYHEKAVHDGVQKLMLLGARVEGKVFDTQGARWVGSIEGGLGGLRAQLVAMLSGIGAGITNTLEAAGRSLYITVEGRRGMLEEEEKGGKEGGEEQPPSPPTSA</sequence>
<dbReference type="AlphaFoldDB" id="A0AAV9JEN9"/>
<organism evidence="3 4">
    <name type="scientific">Oleoguttula mirabilis</name>
    <dbReference type="NCBI Taxonomy" id="1507867"/>
    <lineage>
        <taxon>Eukaryota</taxon>
        <taxon>Fungi</taxon>
        <taxon>Dikarya</taxon>
        <taxon>Ascomycota</taxon>
        <taxon>Pezizomycotina</taxon>
        <taxon>Dothideomycetes</taxon>
        <taxon>Dothideomycetidae</taxon>
        <taxon>Mycosphaerellales</taxon>
        <taxon>Teratosphaeriaceae</taxon>
        <taxon>Oleoguttula</taxon>
    </lineage>
</organism>